<organism evidence="1 2">
    <name type="scientific">Aliikangiella coralliicola</name>
    <dbReference type="NCBI Taxonomy" id="2592383"/>
    <lineage>
        <taxon>Bacteria</taxon>
        <taxon>Pseudomonadati</taxon>
        <taxon>Pseudomonadota</taxon>
        <taxon>Gammaproteobacteria</taxon>
        <taxon>Oceanospirillales</taxon>
        <taxon>Pleioneaceae</taxon>
        <taxon>Aliikangiella</taxon>
    </lineage>
</organism>
<gene>
    <name evidence="1" type="ORF">FLL46_12200</name>
</gene>
<protein>
    <submittedName>
        <fullName evidence="1">Uncharacterized protein</fullName>
    </submittedName>
</protein>
<dbReference type="EMBL" id="VIKS01000007">
    <property type="protein sequence ID" value="TQV87625.1"/>
    <property type="molecule type" value="Genomic_DNA"/>
</dbReference>
<sequence length="251" mass="28462">MPSLFLDHNPEDPANIEAFIKFIAVCEPKPEVVFVEFLTSDPPNNESLLKQEFTNMSARRKPLLVDAYLKLITWLRDKDIRVHGLSDKAYVNIRSCSFMAQNYFRWGGGFDTIAAEIIHQAAPQSSNFAVFISAGHVGHLSEKIPQFNVINPPVEENKTVEFSSDAKVESNVFRDSLLKKYLADALNLNGPFLEIKHLGKWITFGRFDILNEGFETLWQDKVGAPICHRRFRALHQVAIEKTIVKSSEATL</sequence>
<keyword evidence="2" id="KW-1185">Reference proteome</keyword>
<proteinExistence type="predicted"/>
<dbReference type="AlphaFoldDB" id="A0A545UDT1"/>
<evidence type="ECO:0000313" key="1">
    <source>
        <dbReference type="EMBL" id="TQV87625.1"/>
    </source>
</evidence>
<dbReference type="RefSeq" id="WP_142893803.1">
    <property type="nucleotide sequence ID" value="NZ_ML660164.1"/>
</dbReference>
<evidence type="ECO:0000313" key="2">
    <source>
        <dbReference type="Proteomes" id="UP000315439"/>
    </source>
</evidence>
<accession>A0A545UDT1</accession>
<reference evidence="1 2" key="1">
    <citation type="submission" date="2019-07" db="EMBL/GenBank/DDBJ databases">
        <title>Draft genome for Aliikangiella sp. M105.</title>
        <authorList>
            <person name="Wang G."/>
        </authorList>
    </citation>
    <scope>NUCLEOTIDE SEQUENCE [LARGE SCALE GENOMIC DNA]</scope>
    <source>
        <strain evidence="1 2">M105</strain>
    </source>
</reference>
<dbReference type="Proteomes" id="UP000315439">
    <property type="component" value="Unassembled WGS sequence"/>
</dbReference>
<name>A0A545UDT1_9GAMM</name>
<comment type="caution">
    <text evidence="1">The sequence shown here is derived from an EMBL/GenBank/DDBJ whole genome shotgun (WGS) entry which is preliminary data.</text>
</comment>